<dbReference type="AlphaFoldDB" id="A0A166V2C4"/>
<name>A0A166V2C4_9AGAM</name>
<accession>A0A166V2C4</accession>
<sequence length="201" mass="22906">VITRIRIYRFSGVSSDDTGNTRSSRRKLTHPTKLPFILNVQNVCHLISLCLKAIGKLPEFAKIIKPVRKTLKYMYHSTYTMEHFNYQHTQLNILRGLEKPGKTRFTGVYHVGVSIQRGLPAFRAISHSSTALMFQVNLAKLIAIFSPYARAIQCLESPHTTCSDVYLYWLAIVSQINHLLEGNTVTLREDTKAKLRAITNM</sequence>
<proteinExistence type="predicted"/>
<organism evidence="1 2">
    <name type="scientific">Athelia psychrophila</name>
    <dbReference type="NCBI Taxonomy" id="1759441"/>
    <lineage>
        <taxon>Eukaryota</taxon>
        <taxon>Fungi</taxon>
        <taxon>Dikarya</taxon>
        <taxon>Basidiomycota</taxon>
        <taxon>Agaricomycotina</taxon>
        <taxon>Agaricomycetes</taxon>
        <taxon>Agaricomycetidae</taxon>
        <taxon>Atheliales</taxon>
        <taxon>Atheliaceae</taxon>
        <taxon>Athelia</taxon>
    </lineage>
</organism>
<protein>
    <recommendedName>
        <fullName evidence="3">DUF659 domain-containing protein</fullName>
    </recommendedName>
</protein>
<dbReference type="SUPFAM" id="SSF53098">
    <property type="entry name" value="Ribonuclease H-like"/>
    <property type="match status" value="1"/>
</dbReference>
<dbReference type="STRING" id="436010.A0A166V2C4"/>
<dbReference type="EMBL" id="KV417486">
    <property type="protein sequence ID" value="KZP32278.1"/>
    <property type="molecule type" value="Genomic_DNA"/>
</dbReference>
<evidence type="ECO:0000313" key="1">
    <source>
        <dbReference type="EMBL" id="KZP32278.1"/>
    </source>
</evidence>
<feature type="non-terminal residue" evidence="1">
    <location>
        <position position="1"/>
    </location>
</feature>
<reference evidence="1 2" key="1">
    <citation type="journal article" date="2016" name="Mol. Biol. Evol.">
        <title>Comparative Genomics of Early-Diverging Mushroom-Forming Fungi Provides Insights into the Origins of Lignocellulose Decay Capabilities.</title>
        <authorList>
            <person name="Nagy L.G."/>
            <person name="Riley R."/>
            <person name="Tritt A."/>
            <person name="Adam C."/>
            <person name="Daum C."/>
            <person name="Floudas D."/>
            <person name="Sun H."/>
            <person name="Yadav J.S."/>
            <person name="Pangilinan J."/>
            <person name="Larsson K.H."/>
            <person name="Matsuura K."/>
            <person name="Barry K."/>
            <person name="Labutti K."/>
            <person name="Kuo R."/>
            <person name="Ohm R.A."/>
            <person name="Bhattacharya S.S."/>
            <person name="Shirouzu T."/>
            <person name="Yoshinaga Y."/>
            <person name="Martin F.M."/>
            <person name="Grigoriev I.V."/>
            <person name="Hibbett D.S."/>
        </authorList>
    </citation>
    <scope>NUCLEOTIDE SEQUENCE [LARGE SCALE GENOMIC DNA]</scope>
    <source>
        <strain evidence="1 2">CBS 109695</strain>
    </source>
</reference>
<evidence type="ECO:0008006" key="3">
    <source>
        <dbReference type="Google" id="ProtNLM"/>
    </source>
</evidence>
<dbReference type="Proteomes" id="UP000076532">
    <property type="component" value="Unassembled WGS sequence"/>
</dbReference>
<keyword evidence="2" id="KW-1185">Reference proteome</keyword>
<dbReference type="OrthoDB" id="3236755at2759"/>
<evidence type="ECO:0000313" key="2">
    <source>
        <dbReference type="Proteomes" id="UP000076532"/>
    </source>
</evidence>
<gene>
    <name evidence="1" type="ORF">FIBSPDRAFT_723074</name>
</gene>
<dbReference type="InterPro" id="IPR012337">
    <property type="entry name" value="RNaseH-like_sf"/>
</dbReference>